<evidence type="ECO:0000256" key="1">
    <source>
        <dbReference type="ARBA" id="ARBA00006464"/>
    </source>
</evidence>
<dbReference type="OrthoDB" id="9808602at2"/>
<evidence type="ECO:0000259" key="3">
    <source>
        <dbReference type="Pfam" id="PF02397"/>
    </source>
</evidence>
<accession>A0A5S3WSN6</accession>
<dbReference type="EMBL" id="PNCI01000008">
    <property type="protein sequence ID" value="TMP31442.1"/>
    <property type="molecule type" value="Genomic_DNA"/>
</dbReference>
<gene>
    <name evidence="4" type="ORF">CWB99_04095</name>
</gene>
<dbReference type="GO" id="GO:0016780">
    <property type="term" value="F:phosphotransferase activity, for other substituted phosphate groups"/>
    <property type="evidence" value="ECO:0007669"/>
    <property type="project" value="TreeGrafter"/>
</dbReference>
<sequence length="200" mass="23002">MYKKFGKRLFDIVCSIVLLVLISPLLLLISFIVLITMGKPIFFVQQRVGRNGIHFGIIKFRTMINGAEKQGTGLDSYADDPRVTKFGKFLRDSSLDELPQAFNILKGDMSFVGPRPPVTYSPYKYNDYPEHAKRRFIVKPGVTGLAQINGRNGLNWEQKFRYDNEYVKDYSFLKDLNIIIKTAYKVLINEGGYDNKKEDK</sequence>
<reference evidence="5" key="2">
    <citation type="submission" date="2019-06" db="EMBL/GenBank/DDBJ databases">
        <title>Co-occurence of chitin degradation, pigmentation and bioactivity in marine Pseudoalteromonas.</title>
        <authorList>
            <person name="Sonnenschein E.C."/>
            <person name="Bech P.K."/>
        </authorList>
    </citation>
    <scope>NUCLEOTIDE SEQUENCE [LARGE SCALE GENOMIC DNA]</scope>
    <source>
        <strain evidence="5">S2676</strain>
    </source>
</reference>
<reference evidence="4 5" key="1">
    <citation type="submission" date="2018-01" db="EMBL/GenBank/DDBJ databases">
        <authorList>
            <person name="Paulsen S."/>
            <person name="Gram L.K."/>
        </authorList>
    </citation>
    <scope>NUCLEOTIDE SEQUENCE [LARGE SCALE GENOMIC DNA]</scope>
    <source>
        <strain evidence="4 5">S2676</strain>
    </source>
</reference>
<keyword evidence="2" id="KW-0472">Membrane</keyword>
<dbReference type="RefSeq" id="WP_138550709.1">
    <property type="nucleotide sequence ID" value="NZ_PNCH01000014.1"/>
</dbReference>
<dbReference type="PANTHER" id="PTHR30576">
    <property type="entry name" value="COLANIC BIOSYNTHESIS UDP-GLUCOSE LIPID CARRIER TRANSFERASE"/>
    <property type="match status" value="1"/>
</dbReference>
<dbReference type="InterPro" id="IPR003362">
    <property type="entry name" value="Bact_transf"/>
</dbReference>
<name>A0A5S3WSN6_9GAMM</name>
<comment type="caution">
    <text evidence="4">The sequence shown here is derived from an EMBL/GenBank/DDBJ whole genome shotgun (WGS) entry which is preliminary data.</text>
</comment>
<evidence type="ECO:0000313" key="4">
    <source>
        <dbReference type="EMBL" id="TMP31442.1"/>
    </source>
</evidence>
<keyword evidence="2" id="KW-0812">Transmembrane</keyword>
<evidence type="ECO:0000313" key="5">
    <source>
        <dbReference type="Proteomes" id="UP000310249"/>
    </source>
</evidence>
<feature type="transmembrane region" description="Helical" evidence="2">
    <location>
        <begin position="12"/>
        <end position="37"/>
    </location>
</feature>
<protein>
    <submittedName>
        <fullName evidence="4">Sugar transferase</fullName>
    </submittedName>
</protein>
<dbReference type="PANTHER" id="PTHR30576:SF0">
    <property type="entry name" value="UNDECAPRENYL-PHOSPHATE N-ACETYLGALACTOSAMINYL 1-PHOSPHATE TRANSFERASE-RELATED"/>
    <property type="match status" value="1"/>
</dbReference>
<feature type="domain" description="Bacterial sugar transferase" evidence="3">
    <location>
        <begin position="7"/>
        <end position="187"/>
    </location>
</feature>
<comment type="similarity">
    <text evidence="1">Belongs to the bacterial sugar transferase family.</text>
</comment>
<keyword evidence="4" id="KW-0808">Transferase</keyword>
<dbReference type="Proteomes" id="UP000310249">
    <property type="component" value="Unassembled WGS sequence"/>
</dbReference>
<proteinExistence type="inferred from homology"/>
<dbReference type="Pfam" id="PF02397">
    <property type="entry name" value="Bac_transf"/>
    <property type="match status" value="1"/>
</dbReference>
<evidence type="ECO:0000256" key="2">
    <source>
        <dbReference type="SAM" id="Phobius"/>
    </source>
</evidence>
<dbReference type="AlphaFoldDB" id="A0A5S3WSN6"/>
<organism evidence="4 5">
    <name type="scientific">Pseudoalteromonas rubra</name>
    <dbReference type="NCBI Taxonomy" id="43658"/>
    <lineage>
        <taxon>Bacteria</taxon>
        <taxon>Pseudomonadati</taxon>
        <taxon>Pseudomonadota</taxon>
        <taxon>Gammaproteobacteria</taxon>
        <taxon>Alteromonadales</taxon>
        <taxon>Pseudoalteromonadaceae</taxon>
        <taxon>Pseudoalteromonas</taxon>
    </lineage>
</organism>
<keyword evidence="2" id="KW-1133">Transmembrane helix</keyword>